<dbReference type="RefSeq" id="WP_121217549.1">
    <property type="nucleotide sequence ID" value="NZ_JBIUBA010000009.1"/>
</dbReference>
<evidence type="ECO:0000256" key="1">
    <source>
        <dbReference type="SAM" id="Phobius"/>
    </source>
</evidence>
<name>A0A495X198_9PSEU</name>
<protein>
    <submittedName>
        <fullName evidence="2">Uncharacterized protein</fullName>
    </submittedName>
</protein>
<keyword evidence="1" id="KW-1133">Transmembrane helix</keyword>
<feature type="transmembrane region" description="Helical" evidence="1">
    <location>
        <begin position="86"/>
        <end position="104"/>
    </location>
</feature>
<sequence>MRAGGVEPGAGSSLERRYRRLLRVLPAWYRAGREEEMVGIFLADRADTAASGELDLEHGWPGWGEVWATLDLAVRVRFGVARRAGVVVRLVALAGLLGQVVLVGQGLGSLVRFGGAWGWWFDALVAVAVVGVAVRQWGAVKAAAGVLAVQAVVFAQGPWALVPVGLSCVTTVAVVVGWHREAPPVPRARWWAAVVAGLGSGAVWGVVVPLSPVAFGAAAVVTAGVVVGFRPWRAAGSPTR</sequence>
<proteinExistence type="predicted"/>
<gene>
    <name evidence="2" type="ORF">DFJ66_0504</name>
</gene>
<feature type="transmembrane region" description="Helical" evidence="1">
    <location>
        <begin position="190"/>
        <end position="207"/>
    </location>
</feature>
<dbReference type="AlphaFoldDB" id="A0A495X198"/>
<keyword evidence="1" id="KW-0472">Membrane</keyword>
<evidence type="ECO:0000313" key="2">
    <source>
        <dbReference type="EMBL" id="RKT67329.1"/>
    </source>
</evidence>
<feature type="transmembrane region" description="Helical" evidence="1">
    <location>
        <begin position="161"/>
        <end position="178"/>
    </location>
</feature>
<keyword evidence="3" id="KW-1185">Reference proteome</keyword>
<accession>A0A495X198</accession>
<dbReference type="OrthoDB" id="5198790at2"/>
<feature type="transmembrane region" description="Helical" evidence="1">
    <location>
        <begin position="213"/>
        <end position="232"/>
    </location>
</feature>
<dbReference type="Proteomes" id="UP000272729">
    <property type="component" value="Unassembled WGS sequence"/>
</dbReference>
<keyword evidence="1" id="KW-0812">Transmembrane</keyword>
<feature type="transmembrane region" description="Helical" evidence="1">
    <location>
        <begin position="116"/>
        <end position="134"/>
    </location>
</feature>
<dbReference type="EMBL" id="RBXR01000001">
    <property type="protein sequence ID" value="RKT67329.1"/>
    <property type="molecule type" value="Genomic_DNA"/>
</dbReference>
<feature type="transmembrane region" description="Helical" evidence="1">
    <location>
        <begin position="139"/>
        <end position="155"/>
    </location>
</feature>
<organism evidence="2 3">
    <name type="scientific">Saccharothrix variisporea</name>
    <dbReference type="NCBI Taxonomy" id="543527"/>
    <lineage>
        <taxon>Bacteria</taxon>
        <taxon>Bacillati</taxon>
        <taxon>Actinomycetota</taxon>
        <taxon>Actinomycetes</taxon>
        <taxon>Pseudonocardiales</taxon>
        <taxon>Pseudonocardiaceae</taxon>
        <taxon>Saccharothrix</taxon>
    </lineage>
</organism>
<reference evidence="2 3" key="1">
    <citation type="submission" date="2018-10" db="EMBL/GenBank/DDBJ databases">
        <title>Sequencing the genomes of 1000 actinobacteria strains.</title>
        <authorList>
            <person name="Klenk H.-P."/>
        </authorList>
    </citation>
    <scope>NUCLEOTIDE SEQUENCE [LARGE SCALE GENOMIC DNA]</scope>
    <source>
        <strain evidence="2 3">DSM 43911</strain>
    </source>
</reference>
<evidence type="ECO:0000313" key="3">
    <source>
        <dbReference type="Proteomes" id="UP000272729"/>
    </source>
</evidence>
<comment type="caution">
    <text evidence="2">The sequence shown here is derived from an EMBL/GenBank/DDBJ whole genome shotgun (WGS) entry which is preliminary data.</text>
</comment>